<reference evidence="2 3" key="1">
    <citation type="submission" date="2018-05" db="EMBL/GenBank/DDBJ databases">
        <title>Amnibacterium sp. M8JJ-5, whole genome shotgun sequence.</title>
        <authorList>
            <person name="Tuo L."/>
        </authorList>
    </citation>
    <scope>NUCLEOTIDE SEQUENCE [LARGE SCALE GENOMIC DNA]</scope>
    <source>
        <strain evidence="2 3">M8JJ-5</strain>
    </source>
</reference>
<dbReference type="InterPro" id="IPR022742">
    <property type="entry name" value="Hydrolase_4"/>
</dbReference>
<evidence type="ECO:0000313" key="3">
    <source>
        <dbReference type="Proteomes" id="UP000244893"/>
    </source>
</evidence>
<dbReference type="GO" id="GO:0016787">
    <property type="term" value="F:hydrolase activity"/>
    <property type="evidence" value="ECO:0007669"/>
    <property type="project" value="UniProtKB-KW"/>
</dbReference>
<dbReference type="InterPro" id="IPR017208">
    <property type="entry name" value="UCP037442_abhydr"/>
</dbReference>
<comment type="caution">
    <text evidence="2">The sequence shown here is derived from an EMBL/GenBank/DDBJ whole genome shotgun (WGS) entry which is preliminary data.</text>
</comment>
<dbReference type="SUPFAM" id="SSF53474">
    <property type="entry name" value="alpha/beta-Hydrolases"/>
    <property type="match status" value="1"/>
</dbReference>
<dbReference type="OrthoDB" id="4536625at2"/>
<keyword evidence="2" id="KW-0378">Hydrolase</keyword>
<accession>A0A2V1HM26</accession>
<dbReference type="PIRSF" id="PIRSF037442">
    <property type="entry name" value="UCP037442_abhydr"/>
    <property type="match status" value="1"/>
</dbReference>
<sequence>MRDDRAVVELSETGFRIESVGASLTVAASGVVDPVRPSVLFLPALGVPLGYYGPLFEAWAGRGRAVFGAETRGMPLSPVHNRASATGYAALVGHDVPALVGAVGERSPGGVMVVGHSLGGQVALLAAAAGRIDVDAVVAVASGTSAVESVPTLPGRLRRRFEIAVVRSTISTLGYWPGHRLGFGGRQSRDLMADWAYEARRGGYRLAGDATDYEAALGRLEVPTLLVGIEGDELITPRALRHLADRLPPSVDTVEVPESPDRQHGHFAWARRDPEAVITPIEEWLARHESRNSEG</sequence>
<protein>
    <submittedName>
        <fullName evidence="2">Alpha/beta hydrolase</fullName>
    </submittedName>
</protein>
<proteinExistence type="predicted"/>
<dbReference type="RefSeq" id="WP_116756200.1">
    <property type="nucleotide sequence ID" value="NZ_JBHUEX010000001.1"/>
</dbReference>
<evidence type="ECO:0000313" key="2">
    <source>
        <dbReference type="EMBL" id="PVZ93686.1"/>
    </source>
</evidence>
<evidence type="ECO:0000259" key="1">
    <source>
        <dbReference type="Pfam" id="PF12146"/>
    </source>
</evidence>
<feature type="domain" description="Serine aminopeptidase S33" evidence="1">
    <location>
        <begin position="35"/>
        <end position="255"/>
    </location>
</feature>
<dbReference type="EMBL" id="QEOP01000002">
    <property type="protein sequence ID" value="PVZ93686.1"/>
    <property type="molecule type" value="Genomic_DNA"/>
</dbReference>
<keyword evidence="3" id="KW-1185">Reference proteome</keyword>
<dbReference type="Pfam" id="PF12146">
    <property type="entry name" value="Hydrolase_4"/>
    <property type="match status" value="1"/>
</dbReference>
<dbReference type="Gene3D" id="3.40.50.1820">
    <property type="entry name" value="alpha/beta hydrolase"/>
    <property type="match status" value="1"/>
</dbReference>
<name>A0A2V1HM26_9MICO</name>
<dbReference type="Proteomes" id="UP000244893">
    <property type="component" value="Unassembled WGS sequence"/>
</dbReference>
<dbReference type="AlphaFoldDB" id="A0A2V1HM26"/>
<dbReference type="InterPro" id="IPR029058">
    <property type="entry name" value="AB_hydrolase_fold"/>
</dbReference>
<gene>
    <name evidence="2" type="ORF">DDQ50_07725</name>
</gene>
<organism evidence="2 3">
    <name type="scientific">Amnibacterium flavum</name>
    <dbReference type="NCBI Taxonomy" id="2173173"/>
    <lineage>
        <taxon>Bacteria</taxon>
        <taxon>Bacillati</taxon>
        <taxon>Actinomycetota</taxon>
        <taxon>Actinomycetes</taxon>
        <taxon>Micrococcales</taxon>
        <taxon>Microbacteriaceae</taxon>
        <taxon>Amnibacterium</taxon>
    </lineage>
</organism>